<dbReference type="Gene3D" id="3.20.20.150">
    <property type="entry name" value="Divalent-metal-dependent TIM barrel enzymes"/>
    <property type="match status" value="1"/>
</dbReference>
<dbReference type="GO" id="GO:0006284">
    <property type="term" value="P:base-excision repair"/>
    <property type="evidence" value="ECO:0007669"/>
    <property type="project" value="TreeGrafter"/>
</dbReference>
<sequence>MHKFGLKLWSVNKNYIDTAKKLYDENIYDYIELYAIPSSFDEYAALWKSLNIPYIIHGPHFMHGINFSFEDKLNDNMKLAYEALKYADYLNADKVIFHPGIKGDYRQTAKQIKMINDERILIENKPYHVAVETENLSLDDVCVGYSPEQIKYIMEESGAGFCLDLGHGTCAANSLHINYLEFLKEFISLNPYMYHISDGEINGTTDKHYNIGKGSYDFHKLFSIVPENSIMSVETAKSSKDNLDDFVCDMKLLREYSRNINN</sequence>
<dbReference type="GO" id="GO:0008270">
    <property type="term" value="F:zinc ion binding"/>
    <property type="evidence" value="ECO:0007669"/>
    <property type="project" value="InterPro"/>
</dbReference>
<dbReference type="InterPro" id="IPR001719">
    <property type="entry name" value="AP_endonuc_2"/>
</dbReference>
<dbReference type="GO" id="GO:0008081">
    <property type="term" value="F:phosphoric diester hydrolase activity"/>
    <property type="evidence" value="ECO:0007669"/>
    <property type="project" value="TreeGrafter"/>
</dbReference>
<dbReference type="EMBL" id="DXAQ01000004">
    <property type="protein sequence ID" value="HIZ88343.1"/>
    <property type="molecule type" value="Genomic_DNA"/>
</dbReference>
<comment type="caution">
    <text evidence="2">The sequence shown here is derived from an EMBL/GenBank/DDBJ whole genome shotgun (WGS) entry which is preliminary data.</text>
</comment>
<dbReference type="AlphaFoldDB" id="A0A9D2KBR6"/>
<evidence type="ECO:0000313" key="2">
    <source>
        <dbReference type="EMBL" id="HIZ88343.1"/>
    </source>
</evidence>
<dbReference type="GO" id="GO:0003906">
    <property type="term" value="F:DNA-(apurinic or apyrimidinic site) endonuclease activity"/>
    <property type="evidence" value="ECO:0007669"/>
    <property type="project" value="TreeGrafter"/>
</dbReference>
<accession>A0A9D2KBR6</accession>
<dbReference type="Proteomes" id="UP000824176">
    <property type="component" value="Unassembled WGS sequence"/>
</dbReference>
<organism evidence="2 3">
    <name type="scientific">Candidatus Mucispirillum faecigallinarum</name>
    <dbReference type="NCBI Taxonomy" id="2838699"/>
    <lineage>
        <taxon>Bacteria</taxon>
        <taxon>Pseudomonadati</taxon>
        <taxon>Deferribacterota</taxon>
        <taxon>Deferribacteres</taxon>
        <taxon>Deferribacterales</taxon>
        <taxon>Mucispirillaceae</taxon>
        <taxon>Mucispirillum</taxon>
    </lineage>
</organism>
<dbReference type="PANTHER" id="PTHR21445:SF0">
    <property type="entry name" value="APURINIC-APYRIMIDINIC ENDONUCLEASE"/>
    <property type="match status" value="1"/>
</dbReference>
<protein>
    <submittedName>
        <fullName evidence="2">Sugar phosphate isomerase/epimerase</fullName>
    </submittedName>
</protein>
<dbReference type="GO" id="GO:0016853">
    <property type="term" value="F:isomerase activity"/>
    <property type="evidence" value="ECO:0007669"/>
    <property type="project" value="UniProtKB-KW"/>
</dbReference>
<reference evidence="2" key="1">
    <citation type="journal article" date="2021" name="PeerJ">
        <title>Extensive microbial diversity within the chicken gut microbiome revealed by metagenomics and culture.</title>
        <authorList>
            <person name="Gilroy R."/>
            <person name="Ravi A."/>
            <person name="Getino M."/>
            <person name="Pursley I."/>
            <person name="Horton D.L."/>
            <person name="Alikhan N.F."/>
            <person name="Baker D."/>
            <person name="Gharbi K."/>
            <person name="Hall N."/>
            <person name="Watson M."/>
            <person name="Adriaenssens E.M."/>
            <person name="Foster-Nyarko E."/>
            <person name="Jarju S."/>
            <person name="Secka A."/>
            <person name="Antonio M."/>
            <person name="Oren A."/>
            <person name="Chaudhuri R.R."/>
            <person name="La Ragione R."/>
            <person name="Hildebrand F."/>
            <person name="Pallen M.J."/>
        </authorList>
    </citation>
    <scope>NUCLEOTIDE SEQUENCE</scope>
    <source>
        <strain evidence="2">ChiW4-1371</strain>
    </source>
</reference>
<dbReference type="Pfam" id="PF01261">
    <property type="entry name" value="AP_endonuc_2"/>
    <property type="match status" value="1"/>
</dbReference>
<reference evidence="2" key="2">
    <citation type="submission" date="2021-04" db="EMBL/GenBank/DDBJ databases">
        <authorList>
            <person name="Gilroy R."/>
        </authorList>
    </citation>
    <scope>NUCLEOTIDE SEQUENCE</scope>
    <source>
        <strain evidence="2">ChiW4-1371</strain>
    </source>
</reference>
<dbReference type="InterPro" id="IPR013022">
    <property type="entry name" value="Xyl_isomerase-like_TIM-brl"/>
</dbReference>
<gene>
    <name evidence="2" type="ORF">H9804_00205</name>
</gene>
<feature type="domain" description="Xylose isomerase-like TIM barrel" evidence="1">
    <location>
        <begin position="36"/>
        <end position="254"/>
    </location>
</feature>
<dbReference type="SUPFAM" id="SSF51658">
    <property type="entry name" value="Xylose isomerase-like"/>
    <property type="match status" value="1"/>
</dbReference>
<dbReference type="PANTHER" id="PTHR21445">
    <property type="entry name" value="ENDONUCLEASE IV ENDODEOXYRIBONUCLEASE IV"/>
    <property type="match status" value="1"/>
</dbReference>
<proteinExistence type="predicted"/>
<name>A0A9D2KBR6_9BACT</name>
<dbReference type="GO" id="GO:0003677">
    <property type="term" value="F:DNA binding"/>
    <property type="evidence" value="ECO:0007669"/>
    <property type="project" value="InterPro"/>
</dbReference>
<keyword evidence="2" id="KW-0413">Isomerase</keyword>
<evidence type="ECO:0000313" key="3">
    <source>
        <dbReference type="Proteomes" id="UP000824176"/>
    </source>
</evidence>
<dbReference type="InterPro" id="IPR036237">
    <property type="entry name" value="Xyl_isomerase-like_sf"/>
</dbReference>
<evidence type="ECO:0000259" key="1">
    <source>
        <dbReference type="Pfam" id="PF01261"/>
    </source>
</evidence>